<dbReference type="EMBL" id="BSYO01000022">
    <property type="protein sequence ID" value="GMH21045.1"/>
    <property type="molecule type" value="Genomic_DNA"/>
</dbReference>
<accession>A0AAD3XYK6</accession>
<evidence type="ECO:0000313" key="1">
    <source>
        <dbReference type="EMBL" id="GMH21045.1"/>
    </source>
</evidence>
<keyword evidence="2" id="KW-1185">Reference proteome</keyword>
<dbReference type="AlphaFoldDB" id="A0AAD3XYK6"/>
<reference evidence="1" key="1">
    <citation type="submission" date="2023-05" db="EMBL/GenBank/DDBJ databases">
        <title>Nepenthes gracilis genome sequencing.</title>
        <authorList>
            <person name="Fukushima K."/>
        </authorList>
    </citation>
    <scope>NUCLEOTIDE SEQUENCE</scope>
    <source>
        <strain evidence="1">SING2019-196</strain>
    </source>
</reference>
<proteinExistence type="predicted"/>
<evidence type="ECO:0000313" key="2">
    <source>
        <dbReference type="Proteomes" id="UP001279734"/>
    </source>
</evidence>
<comment type="caution">
    <text evidence="1">The sequence shown here is derived from an EMBL/GenBank/DDBJ whole genome shotgun (WGS) entry which is preliminary data.</text>
</comment>
<sequence length="160" mass="17796">MPSQQSQTSLLSKSVLVLQFQNSILSAIRTRHFTRESQSAPLSSKNVNYYAISAKPIQPQSQYQPQNHNSKSALEAPLKIGNLHATPNRQFEAQSQSAPAIPHQQVSCQVSKFQVGLKTVSAYGRKPNRHFAHKMKSACCTQFPISYLQSKSAIEMPIQT</sequence>
<protein>
    <submittedName>
        <fullName evidence="1">Uncharacterized protein</fullName>
    </submittedName>
</protein>
<dbReference type="Proteomes" id="UP001279734">
    <property type="component" value="Unassembled WGS sequence"/>
</dbReference>
<organism evidence="1 2">
    <name type="scientific">Nepenthes gracilis</name>
    <name type="common">Slender pitcher plant</name>
    <dbReference type="NCBI Taxonomy" id="150966"/>
    <lineage>
        <taxon>Eukaryota</taxon>
        <taxon>Viridiplantae</taxon>
        <taxon>Streptophyta</taxon>
        <taxon>Embryophyta</taxon>
        <taxon>Tracheophyta</taxon>
        <taxon>Spermatophyta</taxon>
        <taxon>Magnoliopsida</taxon>
        <taxon>eudicotyledons</taxon>
        <taxon>Gunneridae</taxon>
        <taxon>Pentapetalae</taxon>
        <taxon>Caryophyllales</taxon>
        <taxon>Nepenthaceae</taxon>
        <taxon>Nepenthes</taxon>
    </lineage>
</organism>
<gene>
    <name evidence="1" type="ORF">Nepgr_022887</name>
</gene>
<name>A0AAD3XYK6_NEPGR</name>